<dbReference type="InterPro" id="IPR045970">
    <property type="entry name" value="DUF5926"/>
</dbReference>
<organism evidence="3 4">
    <name type="scientific">Streptomyces hiroshimensis</name>
    <dbReference type="NCBI Taxonomy" id="66424"/>
    <lineage>
        <taxon>Bacteria</taxon>
        <taxon>Bacillati</taxon>
        <taxon>Actinomycetota</taxon>
        <taxon>Actinomycetes</taxon>
        <taxon>Kitasatosporales</taxon>
        <taxon>Streptomycetaceae</taxon>
        <taxon>Streptomyces</taxon>
    </lineage>
</organism>
<reference evidence="4" key="1">
    <citation type="journal article" date="2019" name="Int. J. Syst. Evol. Microbiol.">
        <title>The Global Catalogue of Microorganisms (GCM) 10K type strain sequencing project: providing services to taxonomists for standard genome sequencing and annotation.</title>
        <authorList>
            <consortium name="The Broad Institute Genomics Platform"/>
            <consortium name="The Broad Institute Genome Sequencing Center for Infectious Disease"/>
            <person name="Wu L."/>
            <person name="Ma J."/>
        </authorList>
    </citation>
    <scope>NUCLEOTIDE SEQUENCE [LARGE SCALE GENOMIC DNA]</scope>
    <source>
        <strain evidence="4">JCM 4586</strain>
    </source>
</reference>
<evidence type="ECO:0000259" key="2">
    <source>
        <dbReference type="Pfam" id="PF19348"/>
    </source>
</evidence>
<feature type="compositionally biased region" description="Polar residues" evidence="1">
    <location>
        <begin position="429"/>
        <end position="438"/>
    </location>
</feature>
<evidence type="ECO:0000313" key="4">
    <source>
        <dbReference type="Proteomes" id="UP000659223"/>
    </source>
</evidence>
<feature type="domain" description="DUF5926" evidence="2">
    <location>
        <begin position="173"/>
        <end position="438"/>
    </location>
</feature>
<gene>
    <name evidence="3" type="ORF">GCM10010324_43430</name>
</gene>
<dbReference type="EMBL" id="BMUT01000009">
    <property type="protein sequence ID" value="GGX92836.1"/>
    <property type="molecule type" value="Genomic_DNA"/>
</dbReference>
<comment type="caution">
    <text evidence="3">The sequence shown here is derived from an EMBL/GenBank/DDBJ whole genome shotgun (WGS) entry which is preliminary data.</text>
</comment>
<accession>A0ABQ2YRC0</accession>
<dbReference type="Pfam" id="PF02810">
    <property type="entry name" value="SEC-C"/>
    <property type="match status" value="1"/>
</dbReference>
<feature type="region of interest" description="Disordered" evidence="1">
    <location>
        <begin position="256"/>
        <end position="276"/>
    </location>
</feature>
<keyword evidence="4" id="KW-1185">Reference proteome</keyword>
<dbReference type="Gene3D" id="3.10.450.50">
    <property type="match status" value="1"/>
</dbReference>
<dbReference type="Proteomes" id="UP000659223">
    <property type="component" value="Unassembled WGS sequence"/>
</dbReference>
<dbReference type="Pfam" id="PF19348">
    <property type="entry name" value="DUF5926"/>
    <property type="match status" value="1"/>
</dbReference>
<evidence type="ECO:0000256" key="1">
    <source>
        <dbReference type="SAM" id="MobiDB-lite"/>
    </source>
</evidence>
<feature type="region of interest" description="Disordered" evidence="1">
    <location>
        <begin position="416"/>
        <end position="438"/>
    </location>
</feature>
<proteinExistence type="predicted"/>
<dbReference type="InterPro" id="IPR004027">
    <property type="entry name" value="SEC_C_motif"/>
</dbReference>
<sequence length="438" mass="47263">MHGRWAPHPERPSETRQVPARDPPGNSAPHRAAPHHRPPTRRRPVVPSSRSSPPPDAPRACPFRPPRRALGSRPYEPYAPRRTDRVVRSPVRTSPCPPRRTHLHRSGDTHPMAKKRRPQTKGPQTKAASPQAADGRIPVVGARESCPCGSGRRYKACHGRAAVQAATELVHRPFEGLPGEADWVALRELVPAATIELTLKGGLPEGVPSVTLATVLPMAWPALRRDNGAVLLGLQNDTASGDLSRDLADTLQRALEAEPGTPVPAGRAATDGPRLQDLLDPEGPFEPNVHTGFEFWVENAENATGDVAASLDRANAAAIPTARLSGVEAAYWCETPEKNHLRWVMTHPEEQLLDALARLHAAGTSSLGDGTRLVGSFRAHGLTVPVWDLPSDMRAEDTEKPAAAFAERLATALADTSPLTGDERRARSGLTSRQITLN</sequence>
<name>A0ABQ2YRC0_9ACTN</name>
<feature type="region of interest" description="Disordered" evidence="1">
    <location>
        <begin position="1"/>
        <end position="136"/>
    </location>
</feature>
<protein>
    <recommendedName>
        <fullName evidence="2">DUF5926 domain-containing protein</fullName>
    </recommendedName>
</protein>
<feature type="compositionally biased region" description="Basic residues" evidence="1">
    <location>
        <begin position="32"/>
        <end position="44"/>
    </location>
</feature>
<evidence type="ECO:0000313" key="3">
    <source>
        <dbReference type="EMBL" id="GGX92836.1"/>
    </source>
</evidence>
<dbReference type="SUPFAM" id="SSF103642">
    <property type="entry name" value="Sec-C motif"/>
    <property type="match status" value="1"/>
</dbReference>